<dbReference type="GeneID" id="76042383"/>
<dbReference type="KEGG" id="aarg:Aargi30884_25630"/>
<dbReference type="RefSeq" id="WP_002323371.1">
    <property type="nucleotide sequence ID" value="NZ_AP019695.1"/>
</dbReference>
<name>A0A6N4TKS8_9FIRM</name>
<keyword evidence="2" id="KW-1185">Reference proteome</keyword>
<protein>
    <submittedName>
        <fullName evidence="1">Uncharacterized protein</fullName>
    </submittedName>
</protein>
<evidence type="ECO:0000313" key="1">
    <source>
        <dbReference type="EMBL" id="BBK23660.1"/>
    </source>
</evidence>
<sequence length="40" mass="4601">MAKKEPAQYIVEREFLGKFSVEELLVRIVKSHVKKGLSRG</sequence>
<reference evidence="2" key="1">
    <citation type="submission" date="2019-05" db="EMBL/GenBank/DDBJ databases">
        <title>Complete genome sequencing of Absiella argi strain JCM 30884.</title>
        <authorList>
            <person name="Sakamoto M."/>
            <person name="Murakami T."/>
            <person name="Mori H."/>
        </authorList>
    </citation>
    <scope>NUCLEOTIDE SEQUENCE [LARGE SCALE GENOMIC DNA]</scope>
    <source>
        <strain evidence="2">JCM 30884</strain>
    </source>
</reference>
<evidence type="ECO:0000313" key="2">
    <source>
        <dbReference type="Proteomes" id="UP000464754"/>
    </source>
</evidence>
<proteinExistence type="predicted"/>
<dbReference type="Proteomes" id="UP000464754">
    <property type="component" value="Chromosome"/>
</dbReference>
<gene>
    <name evidence="1" type="ORF">Aargi30884_25630</name>
</gene>
<organism evidence="1 2">
    <name type="scientific">Amedibacterium intestinale</name>
    <dbReference type="NCBI Taxonomy" id="2583452"/>
    <lineage>
        <taxon>Bacteria</taxon>
        <taxon>Bacillati</taxon>
        <taxon>Bacillota</taxon>
        <taxon>Erysipelotrichia</taxon>
        <taxon>Erysipelotrichales</taxon>
        <taxon>Erysipelotrichaceae</taxon>
        <taxon>Amedibacterium</taxon>
    </lineage>
</organism>
<accession>A0A6N4TKS8</accession>
<dbReference type="EMBL" id="AP019695">
    <property type="protein sequence ID" value="BBK23660.1"/>
    <property type="molecule type" value="Genomic_DNA"/>
</dbReference>
<dbReference type="AlphaFoldDB" id="A0A6N4TKS8"/>